<dbReference type="PANTHER" id="PTHR33327">
    <property type="entry name" value="ENDONUCLEASE"/>
    <property type="match status" value="1"/>
</dbReference>
<dbReference type="GO" id="GO:0006508">
    <property type="term" value="P:proteolysis"/>
    <property type="evidence" value="ECO:0007669"/>
    <property type="project" value="InterPro"/>
</dbReference>
<dbReference type="PANTHER" id="PTHR33327:SF3">
    <property type="entry name" value="RNA-DIRECTED DNA POLYMERASE"/>
    <property type="match status" value="1"/>
</dbReference>
<name>A0A812C4F1_ACAPH</name>
<organism evidence="4 5">
    <name type="scientific">Acanthosepion pharaonis</name>
    <name type="common">Pharaoh cuttlefish</name>
    <name type="synonym">Sepia pharaonis</name>
    <dbReference type="NCBI Taxonomy" id="158019"/>
    <lineage>
        <taxon>Eukaryota</taxon>
        <taxon>Metazoa</taxon>
        <taxon>Spiralia</taxon>
        <taxon>Lophotrochozoa</taxon>
        <taxon>Mollusca</taxon>
        <taxon>Cephalopoda</taxon>
        <taxon>Coleoidea</taxon>
        <taxon>Decapodiformes</taxon>
        <taxon>Sepiida</taxon>
        <taxon>Sepiina</taxon>
        <taxon>Sepiidae</taxon>
        <taxon>Acanthosepion</taxon>
    </lineage>
</organism>
<sequence>MATDEWEQNTLINVAMPLTNLPPYNEQNTKNWFLQLEAIFSVRKITSQQAKFVNVVQVLPPSVVDEVADILEHVPEQEPYTRLKEAILKRTGRSDEELLRELFTHVTRGDRTPSQLLRFMRSRLGKHSMAESILRELWMDKLPTTITQILAPIADNTPLDQLANSADRIATKLDQGVCAVQRPDDTSAKETDLEKAVADLQHQLQDIRMLLSRTSRGPMPATGDSAPGQRIARHPANTAPKPSRKTKQPAGRSGRTPGKNIRSRLFYVWDRRNNIKFLVDTGAAISVIPPKEQQDRKATPYKLQAANGSTIETYGAKTLTLNIGMRRDFTWTFTQADVKTPILGADFLAHYDLAVHMNTRTLSDNTTNIAVKGTLSRHNTTGISVTTCHGREYIEILNRYSDLIQPLAGTGPARHQTQHHIKTSGQPTFSHPRRLPPHKLEYAQKEFNNMLQDGFIRPSDSPYASPLHLQQLEPAAVQSSSSSSSAAARASRAVRPPPHHQQQPAAASSSEPAEQSSFIVSSSDADISSSLSSDYQAAILRDTPPKDELTTPQHCPRRSSLSASTDIQGSTGPRTSLVPFGLPPSCRLET</sequence>
<evidence type="ECO:0000313" key="4">
    <source>
        <dbReference type="EMBL" id="CAE1258177.1"/>
    </source>
</evidence>
<proteinExistence type="predicted"/>
<protein>
    <recommendedName>
        <fullName evidence="3">Peptidase A2 domain-containing protein</fullName>
    </recommendedName>
</protein>
<feature type="compositionally biased region" description="Polar residues" evidence="2">
    <location>
        <begin position="559"/>
        <end position="574"/>
    </location>
</feature>
<dbReference type="InterPro" id="IPR034132">
    <property type="entry name" value="RP_Saci-like"/>
</dbReference>
<dbReference type="Gene3D" id="2.40.70.10">
    <property type="entry name" value="Acid Proteases"/>
    <property type="match status" value="1"/>
</dbReference>
<dbReference type="InterPro" id="IPR055469">
    <property type="entry name" value="DUF7041"/>
</dbReference>
<evidence type="ECO:0000256" key="2">
    <source>
        <dbReference type="SAM" id="MobiDB-lite"/>
    </source>
</evidence>
<dbReference type="InterPro" id="IPR021109">
    <property type="entry name" value="Peptidase_aspartic_dom_sf"/>
</dbReference>
<dbReference type="SUPFAM" id="SSF50630">
    <property type="entry name" value="Acid proteases"/>
    <property type="match status" value="1"/>
</dbReference>
<dbReference type="Pfam" id="PF23055">
    <property type="entry name" value="DUF7041"/>
    <property type="match status" value="1"/>
</dbReference>
<feature type="region of interest" description="Disordered" evidence="2">
    <location>
        <begin position="409"/>
        <end position="435"/>
    </location>
</feature>
<feature type="region of interest" description="Disordered" evidence="2">
    <location>
        <begin position="540"/>
        <end position="590"/>
    </location>
</feature>
<evidence type="ECO:0000259" key="3">
    <source>
        <dbReference type="PROSITE" id="PS50175"/>
    </source>
</evidence>
<dbReference type="Gene3D" id="3.10.10.10">
    <property type="entry name" value="HIV Type 1 Reverse Transcriptase, subunit A, domain 1"/>
    <property type="match status" value="1"/>
</dbReference>
<dbReference type="SUPFAM" id="SSF56672">
    <property type="entry name" value="DNA/RNA polymerases"/>
    <property type="match status" value="1"/>
</dbReference>
<dbReference type="PROSITE" id="PS00141">
    <property type="entry name" value="ASP_PROTEASE"/>
    <property type="match status" value="1"/>
</dbReference>
<dbReference type="Proteomes" id="UP000597762">
    <property type="component" value="Unassembled WGS sequence"/>
</dbReference>
<evidence type="ECO:0000256" key="1">
    <source>
        <dbReference type="ARBA" id="ARBA00022801"/>
    </source>
</evidence>
<comment type="caution">
    <text evidence="4">The sequence shown here is derived from an EMBL/GenBank/DDBJ whole genome shotgun (WGS) entry which is preliminary data.</text>
</comment>
<dbReference type="FunFam" id="2.40.70.10:FF:000130">
    <property type="entry name" value="Retrovirus-related Pol polyprotein from transposon opus-like Protein"/>
    <property type="match status" value="1"/>
</dbReference>
<keyword evidence="5" id="KW-1185">Reference proteome</keyword>
<accession>A0A812C4F1</accession>
<gene>
    <name evidence="4" type="ORF">SPHA_31101</name>
</gene>
<evidence type="ECO:0000313" key="5">
    <source>
        <dbReference type="Proteomes" id="UP000597762"/>
    </source>
</evidence>
<feature type="domain" description="Peptidase A2" evidence="3">
    <location>
        <begin position="275"/>
        <end position="347"/>
    </location>
</feature>
<dbReference type="InterPro" id="IPR043502">
    <property type="entry name" value="DNA/RNA_pol_sf"/>
</dbReference>
<dbReference type="AlphaFoldDB" id="A0A812C4F1"/>
<feature type="compositionally biased region" description="Low complexity" evidence="2">
    <location>
        <begin position="475"/>
        <end position="523"/>
    </location>
</feature>
<dbReference type="OrthoDB" id="6932368at2759"/>
<dbReference type="InterPro" id="IPR001995">
    <property type="entry name" value="Peptidase_A2_cat"/>
</dbReference>
<reference evidence="4" key="1">
    <citation type="submission" date="2021-01" db="EMBL/GenBank/DDBJ databases">
        <authorList>
            <person name="Li R."/>
            <person name="Bekaert M."/>
        </authorList>
    </citation>
    <scope>NUCLEOTIDE SEQUENCE</scope>
    <source>
        <strain evidence="4">Farmed</strain>
    </source>
</reference>
<feature type="region of interest" description="Disordered" evidence="2">
    <location>
        <begin position="473"/>
        <end position="523"/>
    </location>
</feature>
<keyword evidence="1" id="KW-0378">Hydrolase</keyword>
<dbReference type="PROSITE" id="PS50175">
    <property type="entry name" value="ASP_PROT_RETROV"/>
    <property type="match status" value="1"/>
</dbReference>
<feature type="region of interest" description="Disordered" evidence="2">
    <location>
        <begin position="213"/>
        <end position="259"/>
    </location>
</feature>
<dbReference type="InterPro" id="IPR001969">
    <property type="entry name" value="Aspartic_peptidase_AS"/>
</dbReference>
<dbReference type="GO" id="GO:0004190">
    <property type="term" value="F:aspartic-type endopeptidase activity"/>
    <property type="evidence" value="ECO:0007669"/>
    <property type="project" value="InterPro"/>
</dbReference>
<dbReference type="CDD" id="cd06094">
    <property type="entry name" value="RP_Saci_like"/>
    <property type="match status" value="1"/>
</dbReference>
<dbReference type="EMBL" id="CAHIKZ030001265">
    <property type="protein sequence ID" value="CAE1258177.1"/>
    <property type="molecule type" value="Genomic_DNA"/>
</dbReference>